<reference evidence="2 3" key="1">
    <citation type="submission" date="2018-02" db="EMBL/GenBank/DDBJ databases">
        <title>The genomes of Aspergillus section Nigri reveals drivers in fungal speciation.</title>
        <authorList>
            <consortium name="DOE Joint Genome Institute"/>
            <person name="Vesth T.C."/>
            <person name="Nybo J."/>
            <person name="Theobald S."/>
            <person name="Brandl J."/>
            <person name="Frisvad J.C."/>
            <person name="Nielsen K.F."/>
            <person name="Lyhne E.K."/>
            <person name="Kogle M.E."/>
            <person name="Kuo A."/>
            <person name="Riley R."/>
            <person name="Clum A."/>
            <person name="Nolan M."/>
            <person name="Lipzen A."/>
            <person name="Salamov A."/>
            <person name="Henrissat B."/>
            <person name="Wiebenga A."/>
            <person name="De vries R.P."/>
            <person name="Grigoriev I.V."/>
            <person name="Mortensen U.H."/>
            <person name="Andersen M.R."/>
            <person name="Baker S.E."/>
        </authorList>
    </citation>
    <scope>NUCLEOTIDE SEQUENCE [LARGE SCALE GENOMIC DNA]</scope>
    <source>
        <strain evidence="2 3">CBS 114.80</strain>
    </source>
</reference>
<organism evidence="2 3">
    <name type="scientific">Aspergillus indologenus CBS 114.80</name>
    <dbReference type="NCBI Taxonomy" id="1450541"/>
    <lineage>
        <taxon>Eukaryota</taxon>
        <taxon>Fungi</taxon>
        <taxon>Dikarya</taxon>
        <taxon>Ascomycota</taxon>
        <taxon>Pezizomycotina</taxon>
        <taxon>Eurotiomycetes</taxon>
        <taxon>Eurotiomycetidae</taxon>
        <taxon>Eurotiales</taxon>
        <taxon>Aspergillaceae</taxon>
        <taxon>Aspergillus</taxon>
        <taxon>Aspergillus subgen. Circumdati</taxon>
    </lineage>
</organism>
<sequence>MTMHCCKPSPRCSHTLPCITVLCLKCMSRMLHPSEPDCQSGRVIDRLIHRIGTSESSPDIAGYRGGTWDSCGTKTNPEDMICSQANRSAGVRDLSVGSFGKYKGIDCSVSSMSPESDGEDEVGGSAAESKKAQRHDYRNCVTDNLHGVDR</sequence>
<evidence type="ECO:0000256" key="1">
    <source>
        <dbReference type="SAM" id="MobiDB-lite"/>
    </source>
</evidence>
<feature type="region of interest" description="Disordered" evidence="1">
    <location>
        <begin position="107"/>
        <end position="150"/>
    </location>
</feature>
<feature type="compositionally biased region" description="Basic and acidic residues" evidence="1">
    <location>
        <begin position="128"/>
        <end position="138"/>
    </location>
</feature>
<accession>A0A2V5IA37</accession>
<name>A0A2V5IA37_9EURO</name>
<protein>
    <submittedName>
        <fullName evidence="2">Uncharacterized protein</fullName>
    </submittedName>
</protein>
<evidence type="ECO:0000313" key="2">
    <source>
        <dbReference type="EMBL" id="PYI33658.1"/>
    </source>
</evidence>
<dbReference type="EMBL" id="KZ825482">
    <property type="protein sequence ID" value="PYI33658.1"/>
    <property type="molecule type" value="Genomic_DNA"/>
</dbReference>
<gene>
    <name evidence="2" type="ORF">BP00DRAFT_112213</name>
</gene>
<dbReference type="AlphaFoldDB" id="A0A2V5IA37"/>
<proteinExistence type="predicted"/>
<evidence type="ECO:0000313" key="3">
    <source>
        <dbReference type="Proteomes" id="UP000248817"/>
    </source>
</evidence>
<keyword evidence="3" id="KW-1185">Reference proteome</keyword>
<dbReference type="Proteomes" id="UP000248817">
    <property type="component" value="Unassembled WGS sequence"/>
</dbReference>